<sequence length="238" mass="25048">MNNTTILIGELIGTFLLVLLGDGVVANNNLKKTGMNSAGPIQITIAWGFAVLIPAFIFGEATGAHFNPALTIGLAIDGSIAVSTIPYYIIGQLVGAFLGACLVYLLYKPHFDLTNDNATIRGCFCTAPSIRNPIYNLLSEIVGTFVLVFAIKGIGQVSNIAPGVDKLLVFGIIVSIGMSLGGLTGYAINPARDFGPRLAYAVLPFNVKKDPDFGYAWIPIVGPIIGAIIAVLLYGAIF</sequence>
<reference evidence="1 2" key="1">
    <citation type="journal article" date="2022" name="Int. J. Syst. Evol. Microbiol.">
        <title>Miniphocaeibacter halophilus sp. nov., an ammonium-tolerant acetate-producing bacterium isolated from a biogas system.</title>
        <authorList>
            <person name="Schnurer A."/>
            <person name="Singh A."/>
            <person name="Bi S."/>
            <person name="Qiao W."/>
            <person name="Westerholm M."/>
        </authorList>
    </citation>
    <scope>NUCLEOTIDE SEQUENCE [LARGE SCALE GENOMIC DNA]</scope>
    <source>
        <strain evidence="1 2">AMB_01</strain>
    </source>
</reference>
<evidence type="ECO:0000313" key="2">
    <source>
        <dbReference type="Proteomes" id="UP000595814"/>
    </source>
</evidence>
<dbReference type="Proteomes" id="UP000595814">
    <property type="component" value="Chromosome"/>
</dbReference>
<organism evidence="1 2">
    <name type="scientific">Miniphocaeibacter halophilus</name>
    <dbReference type="NCBI Taxonomy" id="2931922"/>
    <lineage>
        <taxon>Bacteria</taxon>
        <taxon>Bacillati</taxon>
        <taxon>Bacillota</taxon>
        <taxon>Tissierellia</taxon>
        <taxon>Tissierellales</taxon>
        <taxon>Peptoniphilaceae</taxon>
        <taxon>Miniphocaeibacter</taxon>
    </lineage>
</organism>
<gene>
    <name evidence="1" type="ORF">JFY71_05405</name>
</gene>
<accession>A0AC61MTE2</accession>
<keyword evidence="2" id="KW-1185">Reference proteome</keyword>
<dbReference type="EMBL" id="CP066744">
    <property type="protein sequence ID" value="QQK08975.1"/>
    <property type="molecule type" value="Genomic_DNA"/>
</dbReference>
<proteinExistence type="predicted"/>
<name>A0AC61MTE2_9FIRM</name>
<evidence type="ECO:0000313" key="1">
    <source>
        <dbReference type="EMBL" id="QQK08975.1"/>
    </source>
</evidence>
<protein>
    <submittedName>
        <fullName evidence="1">Aquaporin family protein</fullName>
    </submittedName>
</protein>